<dbReference type="PANTHER" id="PTHR31434">
    <property type="entry name" value="S PHASE CYCLIN A-ASSOCIATED PROTEIN IN THE ENDOPLASMIC RETICULUM"/>
    <property type="match status" value="1"/>
</dbReference>
<feature type="region of interest" description="Disordered" evidence="2">
    <location>
        <begin position="26"/>
        <end position="54"/>
    </location>
</feature>
<reference evidence="4 5" key="1">
    <citation type="journal article" date="2022" name="Nat. Plants">
        <title>Genomes of leafy and leafless Platanthera orchids illuminate the evolution of mycoheterotrophy.</title>
        <authorList>
            <person name="Li M.H."/>
            <person name="Liu K.W."/>
            <person name="Li Z."/>
            <person name="Lu H.C."/>
            <person name="Ye Q.L."/>
            <person name="Zhang D."/>
            <person name="Wang J.Y."/>
            <person name="Li Y.F."/>
            <person name="Zhong Z.M."/>
            <person name="Liu X."/>
            <person name="Yu X."/>
            <person name="Liu D.K."/>
            <person name="Tu X.D."/>
            <person name="Liu B."/>
            <person name="Hao Y."/>
            <person name="Liao X.Y."/>
            <person name="Jiang Y.T."/>
            <person name="Sun W.H."/>
            <person name="Chen J."/>
            <person name="Chen Y.Q."/>
            <person name="Ai Y."/>
            <person name="Zhai J.W."/>
            <person name="Wu S.S."/>
            <person name="Zhou Z."/>
            <person name="Hsiao Y.Y."/>
            <person name="Wu W.L."/>
            <person name="Chen Y.Y."/>
            <person name="Lin Y.F."/>
            <person name="Hsu J.L."/>
            <person name="Li C.Y."/>
            <person name="Wang Z.W."/>
            <person name="Zhao X."/>
            <person name="Zhong W.Y."/>
            <person name="Ma X.K."/>
            <person name="Ma L."/>
            <person name="Huang J."/>
            <person name="Chen G.Z."/>
            <person name="Huang M.Z."/>
            <person name="Huang L."/>
            <person name="Peng D.H."/>
            <person name="Luo Y.B."/>
            <person name="Zou S.Q."/>
            <person name="Chen S.P."/>
            <person name="Lan S."/>
            <person name="Tsai W.C."/>
            <person name="Van de Peer Y."/>
            <person name="Liu Z.J."/>
        </authorList>
    </citation>
    <scope>NUCLEOTIDE SEQUENCE [LARGE SCALE GENOMIC DNA]</scope>
    <source>
        <strain evidence="4">Lor287</strain>
    </source>
</reference>
<feature type="coiled-coil region" evidence="1">
    <location>
        <begin position="395"/>
        <end position="425"/>
    </location>
</feature>
<keyword evidence="1" id="KW-0175">Coiled coil</keyword>
<name>A0AAP0B2I8_9ASPA</name>
<feature type="region of interest" description="Disordered" evidence="2">
    <location>
        <begin position="604"/>
        <end position="627"/>
    </location>
</feature>
<feature type="coiled-coil region" evidence="1">
    <location>
        <begin position="683"/>
        <end position="710"/>
    </location>
</feature>
<feature type="compositionally biased region" description="Basic and acidic residues" evidence="2">
    <location>
        <begin position="616"/>
        <end position="625"/>
    </location>
</feature>
<evidence type="ECO:0000313" key="4">
    <source>
        <dbReference type="EMBL" id="KAK8924056.1"/>
    </source>
</evidence>
<dbReference type="Pfam" id="PF16501">
    <property type="entry name" value="SCAPER_N"/>
    <property type="match status" value="1"/>
</dbReference>
<dbReference type="EMBL" id="JBBWWQ010000017">
    <property type="protein sequence ID" value="KAK8924056.1"/>
    <property type="molecule type" value="Genomic_DNA"/>
</dbReference>
<feature type="region of interest" description="Disordered" evidence="2">
    <location>
        <begin position="837"/>
        <end position="858"/>
    </location>
</feature>
<feature type="region of interest" description="Disordered" evidence="2">
    <location>
        <begin position="539"/>
        <end position="559"/>
    </location>
</feature>
<feature type="region of interest" description="Disordered" evidence="2">
    <location>
        <begin position="501"/>
        <end position="525"/>
    </location>
</feature>
<feature type="region of interest" description="Disordered" evidence="2">
    <location>
        <begin position="912"/>
        <end position="945"/>
    </location>
</feature>
<organism evidence="4 5">
    <name type="scientific">Platanthera zijinensis</name>
    <dbReference type="NCBI Taxonomy" id="2320716"/>
    <lineage>
        <taxon>Eukaryota</taxon>
        <taxon>Viridiplantae</taxon>
        <taxon>Streptophyta</taxon>
        <taxon>Embryophyta</taxon>
        <taxon>Tracheophyta</taxon>
        <taxon>Spermatophyta</taxon>
        <taxon>Magnoliopsida</taxon>
        <taxon>Liliopsida</taxon>
        <taxon>Asparagales</taxon>
        <taxon>Orchidaceae</taxon>
        <taxon>Orchidoideae</taxon>
        <taxon>Orchideae</taxon>
        <taxon>Orchidinae</taxon>
        <taxon>Platanthera</taxon>
    </lineage>
</organism>
<dbReference type="InterPro" id="IPR032446">
    <property type="entry name" value="SCAPER_N"/>
</dbReference>
<protein>
    <recommendedName>
        <fullName evidence="3">S phase cyclin A-associated protein in the endoplasmic reticulum N-terminal domain-containing protein</fullName>
    </recommendedName>
</protein>
<dbReference type="Proteomes" id="UP001418222">
    <property type="component" value="Unassembled WGS sequence"/>
</dbReference>
<dbReference type="PANTHER" id="PTHR31434:SF2">
    <property type="entry name" value="S PHASE CYCLIN A-ASSOCIATED PROTEIN IN THE ENDOPLASMIC RETICULUM"/>
    <property type="match status" value="1"/>
</dbReference>
<evidence type="ECO:0000256" key="2">
    <source>
        <dbReference type="SAM" id="MobiDB-lite"/>
    </source>
</evidence>
<sequence length="1702" mass="191168">MDREKGTEDDHGSGWLEVRKKHRINAKLSNQKFSRGSSSKNHPYSCHYQSSSNENIRKLPSEKQTGSLKRRIRLNPDSNVSANILDPSLDEAGKKLECLHKLVSEQLSDHSLKVTDSTASIKEIKDVLIRVDDLPTVKWGDVEDVSSTVLVNENLVERKDSECSNLAFCDCQKQQNPVADNKTDVFVSSSTHVLGKNITSESIDQFPDIRISSDTPRESITETWRDVSEVSSEYKGITDTKLKDAFNNFNESHGDSRAQNEEMNDLVSEDEVVGGSLAPTSPIREIIEMTTEKSSDNCVGKKISNSEESVISNTTSVNSSLKNFPDIENENNDVKISAEYSTATVDASTNGPDQGEDDQSEGKERFRERLWCFLFENMNRAVDELYLLCELECDMEQMNEAILVLEEAISDFRELKCRVEHFESNKRISAQSSKDLAVPKTDHRRPHALSWEVRRMTTSPHRAEILSSSLEAFRKIQMDRASKRMDHDRKDLIFATSTTKNCSQNSPIANGKRLGSGRRSTSSECHRRIYSIRGKTMKEKTNSDVSVHNGEPCSPPAGPLTSEKLLVSASGKKEPLGTISEFEKQAFRKDKFLADNRIEKQSNVPDMMKRNNSLGPKEKEKDKRNAASWRTMDAWKEKRNWEDILKSPLRSSSRVSCSPGVGRKSIERAMVLHDKLMSPDKKKKNAMDMRKEAEERHARAMRIRGQLENERLQRLQRVSEKFNRVNEWQADRSLKLREGLNARQQRSESRHEAHLAQVVKRAGDESSKVNEVRFITSLNEENKKLILRQKLHDSELRRAEKIQTIRIKQKEDTAREEAALERRKILEAEKMQRLAETQRKKEEALLRREEEKKASSAVREAKSVEKLRRKEIRAKAQQEEAELLAQKLAEKLSESEQRRKFYLEQIREKASTDYRDQSSPLLRRSLNREGPSRHLSTNVEDTQTPCFPVVGDSATGLPYPMQQQSLKRRIKRIRQRLMALKHDFIEPPFVAENCGAGYRAVVGTARVKIGKWLQELQRLRQARKEGAASIGLIIGDMIKFLEGKDLELHASRQAGLLDFISSALPASHTSKPEACQVTVFLLRLLRVVLSVPANRCYFLALNLLPPIIPMLSASLDNYIKIAASSNPGNSNLASKMSTDNMDTITEVLDCFLFTVTAIMGYTTNDERELQMQEGLLELIVSYQVIHGLRDLFALYDRPQVEGSPFPSSIMLSLNLLSVLTSRPSSLSSFDWEAGLSNSTSANRSADAKILDSNDVVDKFVMNDTSGDSSSPQLVQLPSEFMPADDSTTDDSTQIIVKRLQPTGVFSSNLSETGFGKESSEVSVGLSRKKSASVVNTHSNGSSNIKLEEKATSGVDQEDQKITMDDQMGRKRIDDLISPYHSERKKEITSKHPVAFLLSDMAGTGLVSLTSLLTAVLLQANNRLSSDQASYVLPSNFEEAAIGVLKVLNNLACLDISLLQKMLAMSDLRMEFFHLMSFLLSHCTSRWKSASDQVGLLLLESLLLLGYFSLFHTGNQAVLRWGKTPTILHKVCDLPFVFFSDPELTPILASTFVAACYGCEQNRGVIQQELSIDMLLTLLRSCRQNSSASQTDPSPPDTNSANSFDSVSSPPVVKKIYGDSPLKSNLRGARNLCGKVGSQGTRAGKYRVQRENRGANICDDWAFKHNLPTSEASYNFMLHRSFPVSFLDKAEEFFAAGAADLPA</sequence>
<evidence type="ECO:0000259" key="3">
    <source>
        <dbReference type="Pfam" id="PF16501"/>
    </source>
</evidence>
<feature type="compositionally biased region" description="Polar residues" evidence="2">
    <location>
        <begin position="934"/>
        <end position="945"/>
    </location>
</feature>
<feature type="domain" description="S phase cyclin A-associated protein in the endoplasmic reticulum N-terminal" evidence="3">
    <location>
        <begin position="361"/>
        <end position="461"/>
    </location>
</feature>
<comment type="caution">
    <text evidence="4">The sequence shown here is derived from an EMBL/GenBank/DDBJ whole genome shotgun (WGS) entry which is preliminary data.</text>
</comment>
<gene>
    <name evidence="4" type="ORF">KSP39_PZI019804</name>
</gene>
<keyword evidence="5" id="KW-1185">Reference proteome</keyword>
<feature type="compositionally biased region" description="Polar residues" evidence="2">
    <location>
        <begin position="27"/>
        <end position="54"/>
    </location>
</feature>
<evidence type="ECO:0000313" key="5">
    <source>
        <dbReference type="Proteomes" id="UP001418222"/>
    </source>
</evidence>
<accession>A0AAP0B2I8</accession>
<feature type="region of interest" description="Disordered" evidence="2">
    <location>
        <begin position="1585"/>
        <end position="1608"/>
    </location>
</feature>
<proteinExistence type="predicted"/>
<evidence type="ECO:0000256" key="1">
    <source>
        <dbReference type="SAM" id="Coils"/>
    </source>
</evidence>